<dbReference type="SUPFAM" id="SSF47473">
    <property type="entry name" value="EF-hand"/>
    <property type="match status" value="1"/>
</dbReference>
<dbReference type="Pfam" id="PF00443">
    <property type="entry name" value="UCH"/>
    <property type="match status" value="1"/>
</dbReference>
<keyword evidence="3" id="KW-0106">Calcium</keyword>
<evidence type="ECO:0000259" key="6">
    <source>
        <dbReference type="PROSITE" id="PS51283"/>
    </source>
</evidence>
<evidence type="ECO:0000256" key="2">
    <source>
        <dbReference type="ARBA" id="ARBA00012759"/>
    </source>
</evidence>
<dbReference type="PANTHER" id="PTHR21646:SF76">
    <property type="entry name" value="UBIQUITIN CARBOXYL-TERMINAL HYDROLASE 32"/>
    <property type="match status" value="1"/>
</dbReference>
<keyword evidence="7" id="KW-1185">Reference proteome</keyword>
<feature type="domain" description="EF-hand" evidence="4">
    <location>
        <begin position="126"/>
        <end position="161"/>
    </location>
</feature>
<dbReference type="PROSITE" id="PS00972">
    <property type="entry name" value="USP_1"/>
    <property type="match status" value="1"/>
</dbReference>
<evidence type="ECO:0000259" key="4">
    <source>
        <dbReference type="PROSITE" id="PS50222"/>
    </source>
</evidence>
<evidence type="ECO:0000313" key="8">
    <source>
        <dbReference type="WBParaSite" id="nRc.2.0.1.t11556-RA"/>
    </source>
</evidence>
<dbReference type="InterPro" id="IPR018247">
    <property type="entry name" value="EF_Hand_1_Ca_BS"/>
</dbReference>
<dbReference type="PROSITE" id="PS50222">
    <property type="entry name" value="EF_HAND_2"/>
    <property type="match status" value="1"/>
</dbReference>
<dbReference type="InterPro" id="IPR001394">
    <property type="entry name" value="Peptidase_C19_UCH"/>
</dbReference>
<evidence type="ECO:0000259" key="5">
    <source>
        <dbReference type="PROSITE" id="PS50235"/>
    </source>
</evidence>
<dbReference type="Gene3D" id="3.30.2230.10">
    <property type="entry name" value="DUSP-like"/>
    <property type="match status" value="1"/>
</dbReference>
<sequence length="1198" mass="135514">MFSSDGEYVTYSEIFQCLKALENSDALQPVCRALNDAKEDRIDFEKFLQWAVTNHKSFAIIGWFLDNPIKLNCDNYCPTFYQTLCGVTHLDENDIGCIEKQYSRLVDYRIGKLTLNQFRTYLNGCIPDELAKGLFQAFDENGDGEIDFKEIVCGISACCRGPKVELIFKMFDDRKSGCLTKENIFEMINKIVVDQEIYLSSEKYLYMMKPRLLIWESAPSQINHTETLLQITDWIGSFNHTKSGYVPVETVHAAALHAMRVGEEKKPNTDSSILSLSDFCVWAIQSELFDGLLFLLYQICHIIFGLPPKFKSDEKSITLSWRSRALRLGFKSGQIWYLVAKYWWQAWSDWMDYETTNNVCSLNTCQSSCSQIKITHTPSLTSSLISNDEITLSQETNCRSANPNSTFSFLRNNGNSIGGEVGCAVNSGYSSESGWESESSLYSKKTGIYKKRASAATYDVALASNANNLSELLSISSTSSVMPKMTSTPSSVSPFRSWSPCPKVTPQSEIIVEYKPPCKPGPIDNSSLVSTESISSKLVSLTLEGGTLKSEISTEDGIDFYVFPDTLWKAMARWYRGGSPVLPRTAKNRRPNFKNQLLFNSLTDQYELELYPIVVTFLKHQQINASTYSMNRFNYGTHMSHFGGGALFVPGTRIHVESFQKVDSGAHFLLQRNFRILQCFHQENFGNSNYSPQVRLPTVVRVPMYSAAFSRNNKLTEIFKFLCQQLNLNAEATRLWSLSQDEDVNLAKATLLDDDASTLSELQILTGTKILIEVRNADLTWPEEIISLSKDRQFSSRESCERGLTGLNNLGNTCFLNSALQCISNTQPLTQYFTRNVHLYELNKENKFGMKGQIALQYANLVRDLWSGNTKVTAPLKLRYTVCKYAPTFNDFNQHDCQELISFLLDGLHEDLNRVQVKSYVELKDSNGRPDEIVAAEAWDNHIRRNQSVIVDLFHGLLKSTVTCRVCGTPSVTFDPFTFLSLPLPLDNLAFVQVVVVKLDGSIPVKYGLRILNDATVAYLRKSLSSLCKLEAHNFLLLHLLNYSIIQEVLKDDLRIKSCANVVIYAFETPTVNQNKEGLIDESERECDAENAQPFKEKPKLCMQRSFSSVANGSYMNTHEQMLNSHKRSMSYVQWENNSSAPSKDASSSPSNKNDCKFKGFTIGIQRRLLRPILPTFVYTFCGKIFATALEELDEFKT</sequence>
<dbReference type="SUPFAM" id="SSF54001">
    <property type="entry name" value="Cysteine proteinases"/>
    <property type="match status" value="1"/>
</dbReference>
<feature type="domain" description="DUSP" evidence="6">
    <location>
        <begin position="309"/>
        <end position="587"/>
    </location>
</feature>
<dbReference type="GO" id="GO:0016579">
    <property type="term" value="P:protein deubiquitination"/>
    <property type="evidence" value="ECO:0007669"/>
    <property type="project" value="InterPro"/>
</dbReference>
<dbReference type="GO" id="GO:0004843">
    <property type="term" value="F:cysteine-type deubiquitinase activity"/>
    <property type="evidence" value="ECO:0007669"/>
    <property type="project" value="UniProtKB-EC"/>
</dbReference>
<dbReference type="Gene3D" id="3.90.70.10">
    <property type="entry name" value="Cysteine proteinases"/>
    <property type="match status" value="1"/>
</dbReference>
<name>A0A915IEB7_ROMCU</name>
<dbReference type="Gene3D" id="3.10.20.90">
    <property type="entry name" value="Phosphatidylinositol 3-kinase Catalytic Subunit, Chain A, domain 1"/>
    <property type="match status" value="1"/>
</dbReference>
<dbReference type="Proteomes" id="UP000887565">
    <property type="component" value="Unplaced"/>
</dbReference>
<dbReference type="InterPro" id="IPR035927">
    <property type="entry name" value="DUSP-like_sf"/>
</dbReference>
<dbReference type="CDD" id="cd00051">
    <property type="entry name" value="EFh"/>
    <property type="match status" value="1"/>
</dbReference>
<dbReference type="SUPFAM" id="SSF143791">
    <property type="entry name" value="DUSP-like"/>
    <property type="match status" value="1"/>
</dbReference>
<comment type="catalytic activity">
    <reaction evidence="1">
        <text>Thiol-dependent hydrolysis of ester, thioester, amide, peptide and isopeptide bonds formed by the C-terminal Gly of ubiquitin (a 76-residue protein attached to proteins as an intracellular targeting signal).</text>
        <dbReference type="EC" id="3.4.19.12"/>
    </reaction>
</comment>
<dbReference type="GO" id="GO:0005509">
    <property type="term" value="F:calcium ion binding"/>
    <property type="evidence" value="ECO:0007669"/>
    <property type="project" value="InterPro"/>
</dbReference>
<dbReference type="PROSITE" id="PS00018">
    <property type="entry name" value="EF_HAND_1"/>
    <property type="match status" value="1"/>
</dbReference>
<dbReference type="SMART" id="SM00054">
    <property type="entry name" value="EFh"/>
    <property type="match status" value="2"/>
</dbReference>
<dbReference type="InterPro" id="IPR006615">
    <property type="entry name" value="Pept_C19_DUSP"/>
</dbReference>
<feature type="domain" description="USP" evidence="5">
    <location>
        <begin position="805"/>
        <end position="1168"/>
    </location>
</feature>
<evidence type="ECO:0000313" key="7">
    <source>
        <dbReference type="Proteomes" id="UP000887565"/>
    </source>
</evidence>
<dbReference type="InterPro" id="IPR011992">
    <property type="entry name" value="EF-hand-dom_pair"/>
</dbReference>
<protein>
    <recommendedName>
        <fullName evidence="2">ubiquitinyl hydrolase 1</fullName>
        <ecNumber evidence="2">3.4.19.12</ecNumber>
    </recommendedName>
</protein>
<dbReference type="GO" id="GO:0005794">
    <property type="term" value="C:Golgi apparatus"/>
    <property type="evidence" value="ECO:0007669"/>
    <property type="project" value="TreeGrafter"/>
</dbReference>
<dbReference type="InterPro" id="IPR050185">
    <property type="entry name" value="Ub_carboxyl-term_hydrolase"/>
</dbReference>
<dbReference type="EC" id="3.4.19.12" evidence="2"/>
<dbReference type="InterPro" id="IPR038765">
    <property type="entry name" value="Papain-like_cys_pep_sf"/>
</dbReference>
<dbReference type="AlphaFoldDB" id="A0A915IEB7"/>
<dbReference type="Gene3D" id="1.10.238.10">
    <property type="entry name" value="EF-hand"/>
    <property type="match status" value="1"/>
</dbReference>
<accession>A0A915IEB7</accession>
<dbReference type="Pfam" id="PF06337">
    <property type="entry name" value="DUSP"/>
    <property type="match status" value="1"/>
</dbReference>
<dbReference type="InterPro" id="IPR028889">
    <property type="entry name" value="USP"/>
</dbReference>
<dbReference type="InterPro" id="IPR002048">
    <property type="entry name" value="EF_hand_dom"/>
</dbReference>
<dbReference type="PROSITE" id="PS50235">
    <property type="entry name" value="USP_3"/>
    <property type="match status" value="1"/>
</dbReference>
<reference evidence="8" key="1">
    <citation type="submission" date="2022-11" db="UniProtKB">
        <authorList>
            <consortium name="WormBaseParasite"/>
        </authorList>
    </citation>
    <scope>IDENTIFICATION</scope>
</reference>
<organism evidence="7 8">
    <name type="scientific">Romanomermis culicivorax</name>
    <name type="common">Nematode worm</name>
    <dbReference type="NCBI Taxonomy" id="13658"/>
    <lineage>
        <taxon>Eukaryota</taxon>
        <taxon>Metazoa</taxon>
        <taxon>Ecdysozoa</taxon>
        <taxon>Nematoda</taxon>
        <taxon>Enoplea</taxon>
        <taxon>Dorylaimia</taxon>
        <taxon>Mermithida</taxon>
        <taxon>Mermithoidea</taxon>
        <taxon>Mermithidae</taxon>
        <taxon>Romanomermis</taxon>
    </lineage>
</organism>
<proteinExistence type="predicted"/>
<dbReference type="InterPro" id="IPR018200">
    <property type="entry name" value="USP_CS"/>
</dbReference>
<evidence type="ECO:0000256" key="1">
    <source>
        <dbReference type="ARBA" id="ARBA00000707"/>
    </source>
</evidence>
<dbReference type="OMA" id="MAMEIGH"/>
<dbReference type="WBParaSite" id="nRc.2.0.1.t11556-RA">
    <property type="protein sequence ID" value="nRc.2.0.1.t11556-RA"/>
    <property type="gene ID" value="nRc.2.0.1.g11556"/>
</dbReference>
<dbReference type="PROSITE" id="PS51283">
    <property type="entry name" value="DUSP"/>
    <property type="match status" value="1"/>
</dbReference>
<dbReference type="PANTHER" id="PTHR21646">
    <property type="entry name" value="UBIQUITIN CARBOXYL-TERMINAL HYDROLASE"/>
    <property type="match status" value="1"/>
</dbReference>
<evidence type="ECO:0000256" key="3">
    <source>
        <dbReference type="ARBA" id="ARBA00022837"/>
    </source>
</evidence>